<organism evidence="2 3">
    <name type="scientific">Halogranum salarium B-1</name>
    <dbReference type="NCBI Taxonomy" id="1210908"/>
    <lineage>
        <taxon>Archaea</taxon>
        <taxon>Methanobacteriati</taxon>
        <taxon>Methanobacteriota</taxon>
        <taxon>Stenosarchaea group</taxon>
        <taxon>Halobacteria</taxon>
        <taxon>Halobacteriales</taxon>
        <taxon>Haloferacaceae</taxon>
    </lineage>
</organism>
<gene>
    <name evidence="2" type="ORF">HSB1_42030</name>
</gene>
<dbReference type="EMBL" id="ALJD01000013">
    <property type="protein sequence ID" value="EJN57515.1"/>
    <property type="molecule type" value="Genomic_DNA"/>
</dbReference>
<evidence type="ECO:0000256" key="1">
    <source>
        <dbReference type="SAM" id="MobiDB-lite"/>
    </source>
</evidence>
<feature type="compositionally biased region" description="Basic and acidic residues" evidence="1">
    <location>
        <begin position="34"/>
        <end position="44"/>
    </location>
</feature>
<accession>J2ZA33</accession>
<evidence type="ECO:0000313" key="2">
    <source>
        <dbReference type="EMBL" id="EJN57515.1"/>
    </source>
</evidence>
<protein>
    <submittedName>
        <fullName evidence="2">Uncharacterized protein</fullName>
    </submittedName>
</protein>
<name>J2ZA33_9EURY</name>
<comment type="caution">
    <text evidence="2">The sequence shown here is derived from an EMBL/GenBank/DDBJ whole genome shotgun (WGS) entry which is preliminary data.</text>
</comment>
<reference evidence="2 3" key="1">
    <citation type="journal article" date="2012" name="J. Bacteriol.">
        <title>Draft Genome Sequence of the Extremely Halophilic Archaeon Halogranum salarium B-1T.</title>
        <authorList>
            <person name="Kim K.K."/>
            <person name="Lee K.C."/>
            <person name="Lee J.S."/>
        </authorList>
    </citation>
    <scope>NUCLEOTIDE SEQUENCE [LARGE SCALE GENOMIC DNA]</scope>
    <source>
        <strain evidence="2 3">B-1</strain>
    </source>
</reference>
<evidence type="ECO:0000313" key="3">
    <source>
        <dbReference type="Proteomes" id="UP000007813"/>
    </source>
</evidence>
<proteinExistence type="predicted"/>
<feature type="region of interest" description="Disordered" evidence="1">
    <location>
        <begin position="1"/>
        <end position="44"/>
    </location>
</feature>
<dbReference type="AlphaFoldDB" id="J2ZA33"/>
<dbReference type="Proteomes" id="UP000007813">
    <property type="component" value="Unassembled WGS sequence"/>
</dbReference>
<sequence length="71" mass="7613">MRVTDRVGATPPGSDDALADERCPDGDTENETGSEERHEKRGFEHKARCSEVVDDRDTATAVGIVLSAVPS</sequence>